<dbReference type="InterPro" id="IPR050836">
    <property type="entry name" value="SDS22/Internalin_LRR"/>
</dbReference>
<keyword evidence="1" id="KW-0433">Leucine-rich repeat</keyword>
<gene>
    <name evidence="3" type="ORF">AT15_06500</name>
</gene>
<dbReference type="Pfam" id="PF12799">
    <property type="entry name" value="LRR_4"/>
    <property type="match status" value="2"/>
</dbReference>
<protein>
    <recommendedName>
        <fullName evidence="5">Fibronectin type-III domain-containing protein</fullName>
    </recommendedName>
</protein>
<evidence type="ECO:0008006" key="5">
    <source>
        <dbReference type="Google" id="ProtNLM"/>
    </source>
</evidence>
<dbReference type="PATRIC" id="fig|1453497.3.peg.1299"/>
<dbReference type="EMBL" id="JFHK01000035">
    <property type="protein sequence ID" value="OAA26534.1"/>
    <property type="molecule type" value="Genomic_DNA"/>
</dbReference>
<proteinExistence type="predicted"/>
<evidence type="ECO:0000313" key="4">
    <source>
        <dbReference type="Proteomes" id="UP000077339"/>
    </source>
</evidence>
<organism evidence="3 4">
    <name type="scientific">Kosmotoga arenicorallina S304</name>
    <dbReference type="NCBI Taxonomy" id="1453497"/>
    <lineage>
        <taxon>Bacteria</taxon>
        <taxon>Thermotogati</taxon>
        <taxon>Thermotogota</taxon>
        <taxon>Thermotogae</taxon>
        <taxon>Kosmotogales</taxon>
        <taxon>Kosmotogaceae</taxon>
        <taxon>Kosmotoga</taxon>
    </lineage>
</organism>
<dbReference type="Proteomes" id="UP000077339">
    <property type="component" value="Unassembled WGS sequence"/>
</dbReference>
<dbReference type="Gene3D" id="2.60.40.10">
    <property type="entry name" value="Immunoglobulins"/>
    <property type="match status" value="1"/>
</dbReference>
<comment type="caution">
    <text evidence="3">The sequence shown here is derived from an EMBL/GenBank/DDBJ whole genome shotgun (WGS) entry which is preliminary data.</text>
</comment>
<dbReference type="InterPro" id="IPR032675">
    <property type="entry name" value="LRR_dom_sf"/>
</dbReference>
<dbReference type="SUPFAM" id="SSF52058">
    <property type="entry name" value="L domain-like"/>
    <property type="match status" value="1"/>
</dbReference>
<evidence type="ECO:0000256" key="1">
    <source>
        <dbReference type="ARBA" id="ARBA00022614"/>
    </source>
</evidence>
<dbReference type="PANTHER" id="PTHR46652">
    <property type="entry name" value="LEUCINE-RICH REPEAT AND IQ DOMAIN-CONTAINING PROTEIN 1-RELATED"/>
    <property type="match status" value="1"/>
</dbReference>
<sequence length="608" mass="67271">MKRYSLLLGAVLLVLFLIMGCFQGCNKLVITNMNPEDNSVGVSVNPTLSWHVESNSSIPPVFDVFFGTSADSMPLVANDLSVESYSPGPLATSTTYYWQVKAEAGKKTALSEVASFTTGTYGAVYFFEDFETGDLTANPWVTGGDAVPFVQSEETQEGTFTLELSGIGADQSCYIEVQVNLPQDAVITFYRKTSIRITHHYLNFYIDDTLAGNWSGQSGWYRVFREVPAGTHTLKWEYERDGSQNAYENAVWLDEIAIYEAMDLGNEVNMPDSNLRAVVLPRIGKAATDTVYAKELGDFTELSADNLGIADIAGLEYMDSLKWVWLSTNSISDITPLQGLTDMEWLYLQTNQIDDITPLQNLTKLDYLNLGGNQITDISPLENMTGLYALMLSYNQISDISSLPDFTNILHIYLDYNQVSDISVIGGYTSLIGFYAINNNITSLTPLEGLTNLKLLYLSGNPFSPSELSHIHDLIQITNLQLENLNLTNSDVTFLASFTAVYDLRLANNQISDLDFLEGLTGINSLWLTNNNISDISQLQGLVNLNRLWIGSNDITDIQPLVDNSGISSGDTVDIRYNLLDTTSGSDDMNDVQALIDRGVTVYYLPQN</sequence>
<keyword evidence="2" id="KW-0677">Repeat</keyword>
<dbReference type="InterPro" id="IPR013783">
    <property type="entry name" value="Ig-like_fold"/>
</dbReference>
<dbReference type="AlphaFoldDB" id="A0A176JTE6"/>
<dbReference type="RefSeq" id="WP_068349235.1">
    <property type="nucleotide sequence ID" value="NZ_JFHK01000035.1"/>
</dbReference>
<dbReference type="InterPro" id="IPR025875">
    <property type="entry name" value="Leu-rich_rpt_4"/>
</dbReference>
<accession>A0A176JTE6</accession>
<dbReference type="PROSITE" id="PS51450">
    <property type="entry name" value="LRR"/>
    <property type="match status" value="6"/>
</dbReference>
<dbReference type="SMART" id="SM00365">
    <property type="entry name" value="LRR_SD22"/>
    <property type="match status" value="6"/>
</dbReference>
<name>A0A176JTE6_9BACT</name>
<dbReference type="STRING" id="1453497.AT15_06500"/>
<dbReference type="Gene3D" id="3.80.10.10">
    <property type="entry name" value="Ribonuclease Inhibitor"/>
    <property type="match status" value="1"/>
</dbReference>
<evidence type="ECO:0000313" key="3">
    <source>
        <dbReference type="EMBL" id="OAA26534.1"/>
    </source>
</evidence>
<reference evidence="3 4" key="1">
    <citation type="submission" date="2014-02" db="EMBL/GenBank/DDBJ databases">
        <title>Kosmotoga genome sequencing.</title>
        <authorList>
            <person name="Pollo S.M."/>
            <person name="Charchuk R."/>
            <person name="Nesbo C.L."/>
        </authorList>
    </citation>
    <scope>NUCLEOTIDE SEQUENCE [LARGE SCALE GENOMIC DNA]</scope>
    <source>
        <strain evidence="3 4">S304</strain>
    </source>
</reference>
<dbReference type="InterPro" id="IPR001611">
    <property type="entry name" value="Leu-rich_rpt"/>
</dbReference>
<evidence type="ECO:0000256" key="2">
    <source>
        <dbReference type="ARBA" id="ARBA00022737"/>
    </source>
</evidence>
<keyword evidence="4" id="KW-1185">Reference proteome</keyword>
<dbReference type="OrthoDB" id="9798386at2"/>
<dbReference type="PANTHER" id="PTHR46652:SF3">
    <property type="entry name" value="LEUCINE-RICH REPEAT-CONTAINING PROTEIN 9"/>
    <property type="match status" value="1"/>
</dbReference>
<dbReference type="PROSITE" id="PS51257">
    <property type="entry name" value="PROKAR_LIPOPROTEIN"/>
    <property type="match status" value="1"/>
</dbReference>